<keyword evidence="5 7" id="KW-1133">Transmembrane helix</keyword>
<protein>
    <submittedName>
        <fullName evidence="10">ABC transporter permease</fullName>
    </submittedName>
</protein>
<dbReference type="PANTHER" id="PTHR30489:SF0">
    <property type="entry name" value="LIPOPROTEIN-RELEASING SYSTEM TRANSMEMBRANE PROTEIN LOLE"/>
    <property type="match status" value="1"/>
</dbReference>
<evidence type="ECO:0000256" key="4">
    <source>
        <dbReference type="ARBA" id="ARBA00022692"/>
    </source>
</evidence>
<evidence type="ECO:0000256" key="5">
    <source>
        <dbReference type="ARBA" id="ARBA00022989"/>
    </source>
</evidence>
<feature type="domain" description="ABC3 transporter permease C-terminal" evidence="8">
    <location>
        <begin position="270"/>
        <end position="398"/>
    </location>
</feature>
<dbReference type="RefSeq" id="WP_137091312.1">
    <property type="nucleotide sequence ID" value="NZ_CP028923.1"/>
</dbReference>
<comment type="subcellular location">
    <subcellularLocation>
        <location evidence="1">Cell membrane</location>
        <topology evidence="1">Multi-pass membrane protein</topology>
    </subcellularLocation>
</comment>
<evidence type="ECO:0000256" key="1">
    <source>
        <dbReference type="ARBA" id="ARBA00004651"/>
    </source>
</evidence>
<gene>
    <name evidence="10" type="ORF">DCC35_13660</name>
</gene>
<feature type="transmembrane region" description="Helical" evidence="7">
    <location>
        <begin position="266"/>
        <end position="289"/>
    </location>
</feature>
<dbReference type="AlphaFoldDB" id="A0A4D7JYE5"/>
<dbReference type="InterPro" id="IPR025857">
    <property type="entry name" value="MacB_PCD"/>
</dbReference>
<organism evidence="10 11">
    <name type="scientific">Mangrovivirga cuniculi</name>
    <dbReference type="NCBI Taxonomy" id="2715131"/>
    <lineage>
        <taxon>Bacteria</taxon>
        <taxon>Pseudomonadati</taxon>
        <taxon>Bacteroidota</taxon>
        <taxon>Cytophagia</taxon>
        <taxon>Cytophagales</taxon>
        <taxon>Mangrovivirgaceae</taxon>
        <taxon>Mangrovivirga</taxon>
    </lineage>
</organism>
<dbReference type="EMBL" id="CP028923">
    <property type="protein sequence ID" value="QCK15715.1"/>
    <property type="molecule type" value="Genomic_DNA"/>
</dbReference>
<evidence type="ECO:0000256" key="2">
    <source>
        <dbReference type="ARBA" id="ARBA00005236"/>
    </source>
</evidence>
<dbReference type="Pfam" id="PF12704">
    <property type="entry name" value="MacB_PCD"/>
    <property type="match status" value="1"/>
</dbReference>
<keyword evidence="11" id="KW-1185">Reference proteome</keyword>
<dbReference type="InterPro" id="IPR003838">
    <property type="entry name" value="ABC3_permease_C"/>
</dbReference>
<evidence type="ECO:0000256" key="7">
    <source>
        <dbReference type="SAM" id="Phobius"/>
    </source>
</evidence>
<dbReference type="GO" id="GO:0044874">
    <property type="term" value="P:lipoprotein localization to outer membrane"/>
    <property type="evidence" value="ECO:0007669"/>
    <property type="project" value="TreeGrafter"/>
</dbReference>
<keyword evidence="3" id="KW-1003">Cell membrane</keyword>
<keyword evidence="6 7" id="KW-0472">Membrane</keyword>
<dbReference type="InterPro" id="IPR051447">
    <property type="entry name" value="Lipoprotein-release_system"/>
</dbReference>
<dbReference type="Proteomes" id="UP000298616">
    <property type="component" value="Chromosome"/>
</dbReference>
<evidence type="ECO:0000259" key="9">
    <source>
        <dbReference type="Pfam" id="PF12704"/>
    </source>
</evidence>
<dbReference type="Pfam" id="PF02687">
    <property type="entry name" value="FtsX"/>
    <property type="match status" value="1"/>
</dbReference>
<proteinExistence type="inferred from homology"/>
<keyword evidence="4 7" id="KW-0812">Transmembrane</keyword>
<name>A0A4D7JYE5_9BACT</name>
<accession>A0A4D7JYE5</accession>
<evidence type="ECO:0000256" key="3">
    <source>
        <dbReference type="ARBA" id="ARBA00022475"/>
    </source>
</evidence>
<dbReference type="GO" id="GO:0098797">
    <property type="term" value="C:plasma membrane protein complex"/>
    <property type="evidence" value="ECO:0007669"/>
    <property type="project" value="TreeGrafter"/>
</dbReference>
<feature type="transmembrane region" description="Helical" evidence="7">
    <location>
        <begin position="370"/>
        <end position="394"/>
    </location>
</feature>
<feature type="domain" description="MacB-like periplasmic core" evidence="9">
    <location>
        <begin position="17"/>
        <end position="235"/>
    </location>
</feature>
<evidence type="ECO:0000259" key="8">
    <source>
        <dbReference type="Pfam" id="PF02687"/>
    </source>
</evidence>
<dbReference type="KEGG" id="fpf:DCC35_13660"/>
<reference evidence="10 11" key="1">
    <citation type="submission" date="2018-04" db="EMBL/GenBank/DDBJ databases">
        <title>Complete genome uncultured novel isolate.</title>
        <authorList>
            <person name="Merlino G."/>
        </authorList>
    </citation>
    <scope>NUCLEOTIDE SEQUENCE [LARGE SCALE GENOMIC DNA]</scope>
    <source>
        <strain evidence="11">R1DC9</strain>
    </source>
</reference>
<evidence type="ECO:0000256" key="6">
    <source>
        <dbReference type="ARBA" id="ARBA00023136"/>
    </source>
</evidence>
<dbReference type="OrthoDB" id="9784014at2"/>
<dbReference type="PANTHER" id="PTHR30489">
    <property type="entry name" value="LIPOPROTEIN-RELEASING SYSTEM TRANSMEMBRANE PROTEIN LOLE"/>
    <property type="match status" value="1"/>
</dbReference>
<feature type="transmembrane region" description="Helical" evidence="7">
    <location>
        <begin position="310"/>
        <end position="340"/>
    </location>
</feature>
<evidence type="ECO:0000313" key="11">
    <source>
        <dbReference type="Proteomes" id="UP000298616"/>
    </source>
</evidence>
<sequence>MLLKLAWRNIWKNRKRTLISATSIVFAVVLATLMNSVTEGVLYKLQENVVSFYSGAVQVHKDGYWDDQSLDNSMMTNDTLINQLTSHEGINGVIQRLESFALSASEDHTRGCMVVGIEPENEPMVTGVDKKITKGEYLNKGDNQVLVAEGLAQYLGLDVGDTLVIIGQGYHGINAADKFPIKGLLHFASPDLNKRMVYLPIKLAQHLFGAPDRVTALVLAVDNVVEAEELEKELSRTVSAEYEVMGWKTMMPELHQLLQNERGENLVFQMVLYILIAFGIFGTVLMMTLERQYEFGVLVAIGMRRIKLSVLIILENILITLIGAISGTLLSIPVVMYFHFNPIQVGESLQKIYEEWGFEPIFYFSVDPVIFIRQTVIVLIIALVISIYPLLNILRLEPVTAMRK</sequence>
<comment type="similarity">
    <text evidence="2">Belongs to the ABC-4 integral membrane protein family. LolC/E subfamily.</text>
</comment>
<evidence type="ECO:0000313" key="10">
    <source>
        <dbReference type="EMBL" id="QCK15715.1"/>
    </source>
</evidence>